<feature type="coiled-coil region" evidence="1">
    <location>
        <begin position="1"/>
        <end position="31"/>
    </location>
</feature>
<evidence type="ECO:0000313" key="3">
    <source>
        <dbReference type="EMBL" id="CAG8464724.1"/>
    </source>
</evidence>
<accession>A0A9N8VSE8</accession>
<name>A0A9N8VSE8_FUNMO</name>
<sequence length="75" mass="8620">MATYEKIEQELNRANNRLDEAIEELKQWKKGKYKGKKLEEWEIALIEGNLSEAKKTEKVGDDKDEVGGPNNKVAE</sequence>
<organism evidence="3 4">
    <name type="scientific">Funneliformis mosseae</name>
    <name type="common">Endomycorrhizal fungus</name>
    <name type="synonym">Glomus mosseae</name>
    <dbReference type="NCBI Taxonomy" id="27381"/>
    <lineage>
        <taxon>Eukaryota</taxon>
        <taxon>Fungi</taxon>
        <taxon>Fungi incertae sedis</taxon>
        <taxon>Mucoromycota</taxon>
        <taxon>Glomeromycotina</taxon>
        <taxon>Glomeromycetes</taxon>
        <taxon>Glomerales</taxon>
        <taxon>Glomeraceae</taxon>
        <taxon>Funneliformis</taxon>
    </lineage>
</organism>
<comment type="caution">
    <text evidence="3">The sequence shown here is derived from an EMBL/GenBank/DDBJ whole genome shotgun (WGS) entry which is preliminary data.</text>
</comment>
<dbReference type="AlphaFoldDB" id="A0A9N8VSE8"/>
<protein>
    <submittedName>
        <fullName evidence="3">5206_t:CDS:1</fullName>
    </submittedName>
</protein>
<gene>
    <name evidence="3" type="ORF">FMOSSE_LOCUS2218</name>
</gene>
<evidence type="ECO:0000256" key="2">
    <source>
        <dbReference type="SAM" id="MobiDB-lite"/>
    </source>
</evidence>
<feature type="compositionally biased region" description="Basic and acidic residues" evidence="2">
    <location>
        <begin position="52"/>
        <end position="61"/>
    </location>
</feature>
<feature type="region of interest" description="Disordered" evidence="2">
    <location>
        <begin position="52"/>
        <end position="75"/>
    </location>
</feature>
<dbReference type="Proteomes" id="UP000789375">
    <property type="component" value="Unassembled WGS sequence"/>
</dbReference>
<keyword evidence="4" id="KW-1185">Reference proteome</keyword>
<evidence type="ECO:0000313" key="4">
    <source>
        <dbReference type="Proteomes" id="UP000789375"/>
    </source>
</evidence>
<dbReference type="EMBL" id="CAJVPP010000281">
    <property type="protein sequence ID" value="CAG8464724.1"/>
    <property type="molecule type" value="Genomic_DNA"/>
</dbReference>
<keyword evidence="1" id="KW-0175">Coiled coil</keyword>
<proteinExistence type="predicted"/>
<reference evidence="3" key="1">
    <citation type="submission" date="2021-06" db="EMBL/GenBank/DDBJ databases">
        <authorList>
            <person name="Kallberg Y."/>
            <person name="Tangrot J."/>
            <person name="Rosling A."/>
        </authorList>
    </citation>
    <scope>NUCLEOTIDE SEQUENCE</scope>
    <source>
        <strain evidence="3">87-6 pot B 2015</strain>
    </source>
</reference>
<evidence type="ECO:0000256" key="1">
    <source>
        <dbReference type="SAM" id="Coils"/>
    </source>
</evidence>